<comment type="similarity">
    <text evidence="1">Belongs to the sigma-70 factor family. ECF subfamily.</text>
</comment>
<feature type="domain" description="RNA polymerase sigma factor 70 region 4 type 2" evidence="6">
    <location>
        <begin position="90"/>
        <end position="139"/>
    </location>
</feature>
<dbReference type="EMBL" id="QFQS01000001">
    <property type="protein sequence ID" value="PZR01028.1"/>
    <property type="molecule type" value="Genomic_DNA"/>
</dbReference>
<dbReference type="Pfam" id="PF22029">
    <property type="entry name" value="PhyR_sigma2"/>
    <property type="match status" value="1"/>
</dbReference>
<keyword evidence="4" id="KW-0238">DNA-binding</keyword>
<protein>
    <submittedName>
        <fullName evidence="8">RNA polymerase subunit sigma</fullName>
    </submittedName>
</protein>
<dbReference type="InterPro" id="IPR014284">
    <property type="entry name" value="RNA_pol_sigma-70_dom"/>
</dbReference>
<dbReference type="Proteomes" id="UP000248975">
    <property type="component" value="Unassembled WGS sequence"/>
</dbReference>
<proteinExistence type="inferred from homology"/>
<dbReference type="GO" id="GO:0003677">
    <property type="term" value="F:DNA binding"/>
    <property type="evidence" value="ECO:0007669"/>
    <property type="project" value="UniProtKB-KW"/>
</dbReference>
<dbReference type="InterPro" id="IPR013249">
    <property type="entry name" value="RNA_pol_sigma70_r4_t2"/>
</dbReference>
<dbReference type="InterPro" id="IPR039425">
    <property type="entry name" value="RNA_pol_sigma-70-like"/>
</dbReference>
<dbReference type="PROSITE" id="PS01063">
    <property type="entry name" value="SIGMA70_ECF"/>
    <property type="match status" value="1"/>
</dbReference>
<dbReference type="SUPFAM" id="SSF88659">
    <property type="entry name" value="Sigma3 and sigma4 domains of RNA polymerase sigma factors"/>
    <property type="match status" value="1"/>
</dbReference>
<dbReference type="Gene3D" id="1.10.10.10">
    <property type="entry name" value="Winged helix-like DNA-binding domain superfamily/Winged helix DNA-binding domain"/>
    <property type="match status" value="1"/>
</dbReference>
<evidence type="ECO:0000256" key="5">
    <source>
        <dbReference type="ARBA" id="ARBA00023163"/>
    </source>
</evidence>
<evidence type="ECO:0000313" key="8">
    <source>
        <dbReference type="EMBL" id="PZR01028.1"/>
    </source>
</evidence>
<dbReference type="SUPFAM" id="SSF88946">
    <property type="entry name" value="Sigma2 domain of RNA polymerase sigma factors"/>
    <property type="match status" value="1"/>
</dbReference>
<dbReference type="InterPro" id="IPR013324">
    <property type="entry name" value="RNA_pol_sigma_r3/r4-like"/>
</dbReference>
<dbReference type="AlphaFoldDB" id="A0A2W5TXU8"/>
<dbReference type="PANTHER" id="PTHR43133">
    <property type="entry name" value="RNA POLYMERASE ECF-TYPE SIGMA FACTO"/>
    <property type="match status" value="1"/>
</dbReference>
<evidence type="ECO:0000256" key="3">
    <source>
        <dbReference type="ARBA" id="ARBA00023082"/>
    </source>
</evidence>
<dbReference type="InterPro" id="IPR036388">
    <property type="entry name" value="WH-like_DNA-bd_sf"/>
</dbReference>
<keyword evidence="3" id="KW-0731">Sigma factor</keyword>
<name>A0A2W5TXU8_CERSP</name>
<keyword evidence="2" id="KW-0805">Transcription regulation</keyword>
<dbReference type="PANTHER" id="PTHR43133:SF25">
    <property type="entry name" value="RNA POLYMERASE SIGMA FACTOR RFAY-RELATED"/>
    <property type="match status" value="1"/>
</dbReference>
<dbReference type="NCBIfam" id="TIGR02937">
    <property type="entry name" value="sigma70-ECF"/>
    <property type="match status" value="1"/>
</dbReference>
<evidence type="ECO:0000313" key="9">
    <source>
        <dbReference type="Proteomes" id="UP000248975"/>
    </source>
</evidence>
<dbReference type="GO" id="GO:0016987">
    <property type="term" value="F:sigma factor activity"/>
    <property type="evidence" value="ECO:0007669"/>
    <property type="project" value="UniProtKB-KW"/>
</dbReference>
<dbReference type="InterPro" id="IPR013325">
    <property type="entry name" value="RNA_pol_sigma_r2"/>
</dbReference>
<organism evidence="8 9">
    <name type="scientific">Cereibacter sphaeroides</name>
    <name type="common">Rhodobacter sphaeroides</name>
    <dbReference type="NCBI Taxonomy" id="1063"/>
    <lineage>
        <taxon>Bacteria</taxon>
        <taxon>Pseudomonadati</taxon>
        <taxon>Pseudomonadota</taxon>
        <taxon>Alphaproteobacteria</taxon>
        <taxon>Rhodobacterales</taxon>
        <taxon>Paracoccaceae</taxon>
        <taxon>Cereibacter</taxon>
    </lineage>
</organism>
<evidence type="ECO:0000256" key="2">
    <source>
        <dbReference type="ARBA" id="ARBA00023015"/>
    </source>
</evidence>
<evidence type="ECO:0000256" key="4">
    <source>
        <dbReference type="ARBA" id="ARBA00023125"/>
    </source>
</evidence>
<gene>
    <name evidence="8" type="ORF">DI533_06130</name>
</gene>
<evidence type="ECO:0000256" key="1">
    <source>
        <dbReference type="ARBA" id="ARBA00010641"/>
    </source>
</evidence>
<evidence type="ECO:0000259" key="7">
    <source>
        <dbReference type="Pfam" id="PF22029"/>
    </source>
</evidence>
<dbReference type="InterPro" id="IPR000838">
    <property type="entry name" value="RNA_pol_sigma70_ECF_CS"/>
</dbReference>
<keyword evidence="5" id="KW-0804">Transcription</keyword>
<reference evidence="8 9" key="1">
    <citation type="submission" date="2017-08" db="EMBL/GenBank/DDBJ databases">
        <title>Infants hospitalized years apart are colonized by the same room-sourced microbial strains.</title>
        <authorList>
            <person name="Brooks B."/>
            <person name="Olm M.R."/>
            <person name="Firek B.A."/>
            <person name="Baker R."/>
            <person name="Thomas B.C."/>
            <person name="Morowitz M.J."/>
            <person name="Banfield J.F."/>
        </authorList>
    </citation>
    <scope>NUCLEOTIDE SEQUENCE [LARGE SCALE GENOMIC DNA]</scope>
    <source>
        <strain evidence="8">S2_003_000_R2_11</strain>
    </source>
</reference>
<dbReference type="Pfam" id="PF08281">
    <property type="entry name" value="Sigma70_r4_2"/>
    <property type="match status" value="1"/>
</dbReference>
<dbReference type="GO" id="GO:0006352">
    <property type="term" value="P:DNA-templated transcription initiation"/>
    <property type="evidence" value="ECO:0007669"/>
    <property type="project" value="InterPro"/>
</dbReference>
<dbReference type="InterPro" id="IPR053866">
    <property type="entry name" value="PhyR_sigma2"/>
</dbReference>
<comment type="caution">
    <text evidence="8">The sequence shown here is derived from an EMBL/GenBank/DDBJ whole genome shotgun (WGS) entry which is preliminary data.</text>
</comment>
<dbReference type="CDD" id="cd06171">
    <property type="entry name" value="Sigma70_r4"/>
    <property type="match status" value="1"/>
</dbReference>
<evidence type="ECO:0000259" key="6">
    <source>
        <dbReference type="Pfam" id="PF08281"/>
    </source>
</evidence>
<accession>A0A2W5TXU8</accession>
<feature type="domain" description="PhyR sigma2" evidence="7">
    <location>
        <begin position="2"/>
        <end position="51"/>
    </location>
</feature>
<sequence length="157" mass="17832">MIPRLRAYARALTRDVTDADDLVQETLMKALANIDSFQRGTMLRAWLFTIMRNTFYTNATRRARERPGAEDCVSGTLTVMPEHDRYIQGRRLMEEIARLPEHYREMLVLVVMLGETYEDAAALCGVAVGTVKSRVNRARHMIIEAIGEDALRDVTSA</sequence>
<dbReference type="Gene3D" id="1.10.1740.10">
    <property type="match status" value="1"/>
</dbReference>